<dbReference type="PANTHER" id="PTHR11504:SF0">
    <property type="entry name" value="CYTOCHROME C OXIDASE SUBUNIT"/>
    <property type="match status" value="1"/>
</dbReference>
<feature type="non-terminal residue" evidence="7">
    <location>
        <position position="1"/>
    </location>
</feature>
<sequence>MSLLARNARAVARNASKARSYSLVVDAPSSEWVAKRKAVKAHAGETAQLWRKISFFVCFPGALAVLAWVRNAEEEHEKHLAHARHENGGELPEVPAYDYLNRRVKPFPWGPNSLFWNAQVNKDMSDA</sequence>
<evidence type="ECO:0000256" key="2">
    <source>
        <dbReference type="ARBA" id="ARBA00022792"/>
    </source>
</evidence>
<dbReference type="FunCoup" id="W4KNV8">
    <property type="interactions" value="81"/>
</dbReference>
<dbReference type="AlphaFoldDB" id="W4KNV8"/>
<dbReference type="RefSeq" id="XP_009541287.1">
    <property type="nucleotide sequence ID" value="XM_009542992.1"/>
</dbReference>
<reference evidence="7 8" key="1">
    <citation type="journal article" date="2012" name="New Phytol.">
        <title>Insight into trade-off between wood decay and parasitism from the genome of a fungal forest pathogen.</title>
        <authorList>
            <person name="Olson A."/>
            <person name="Aerts A."/>
            <person name="Asiegbu F."/>
            <person name="Belbahri L."/>
            <person name="Bouzid O."/>
            <person name="Broberg A."/>
            <person name="Canback B."/>
            <person name="Coutinho P.M."/>
            <person name="Cullen D."/>
            <person name="Dalman K."/>
            <person name="Deflorio G."/>
            <person name="van Diepen L.T."/>
            <person name="Dunand C."/>
            <person name="Duplessis S."/>
            <person name="Durling M."/>
            <person name="Gonthier P."/>
            <person name="Grimwood J."/>
            <person name="Fossdal C.G."/>
            <person name="Hansson D."/>
            <person name="Henrissat B."/>
            <person name="Hietala A."/>
            <person name="Himmelstrand K."/>
            <person name="Hoffmeister D."/>
            <person name="Hogberg N."/>
            <person name="James T.Y."/>
            <person name="Karlsson M."/>
            <person name="Kohler A."/>
            <person name="Kues U."/>
            <person name="Lee Y.H."/>
            <person name="Lin Y.C."/>
            <person name="Lind M."/>
            <person name="Lindquist E."/>
            <person name="Lombard V."/>
            <person name="Lucas S."/>
            <person name="Lunden K."/>
            <person name="Morin E."/>
            <person name="Murat C."/>
            <person name="Park J."/>
            <person name="Raffaello T."/>
            <person name="Rouze P."/>
            <person name="Salamov A."/>
            <person name="Schmutz J."/>
            <person name="Solheim H."/>
            <person name="Stahlberg J."/>
            <person name="Velez H."/>
            <person name="de Vries R.P."/>
            <person name="Wiebenga A."/>
            <person name="Woodward S."/>
            <person name="Yakovlev I."/>
            <person name="Garbelotto M."/>
            <person name="Martin F."/>
            <person name="Grigoriev I.V."/>
            <person name="Stenlid J."/>
        </authorList>
    </citation>
    <scope>NUCLEOTIDE SEQUENCE [LARGE SCALE GENOMIC DNA]</scope>
    <source>
        <strain evidence="7 8">TC 32-1</strain>
    </source>
</reference>
<dbReference type="STRING" id="747525.W4KNV8"/>
<dbReference type="EMBL" id="KI925454">
    <property type="protein sequence ID" value="ETW87379.1"/>
    <property type="molecule type" value="Genomic_DNA"/>
</dbReference>
<dbReference type="GO" id="GO:0005743">
    <property type="term" value="C:mitochondrial inner membrane"/>
    <property type="evidence" value="ECO:0007669"/>
    <property type="project" value="UniProtKB-SubCell"/>
</dbReference>
<evidence type="ECO:0008006" key="9">
    <source>
        <dbReference type="Google" id="ProtNLM"/>
    </source>
</evidence>
<dbReference type="Gene3D" id="4.10.95.10">
    <property type="entry name" value="Cytochrome c oxidase, subunit VIa"/>
    <property type="match status" value="1"/>
</dbReference>
<comment type="subcellular location">
    <subcellularLocation>
        <location evidence="1">Mitochondrion inner membrane</location>
    </subcellularLocation>
</comment>
<keyword evidence="4" id="KW-0496">Mitochondrion</keyword>
<dbReference type="GO" id="GO:0006123">
    <property type="term" value="P:mitochondrial electron transport, cytochrome c to oxygen"/>
    <property type="evidence" value="ECO:0007669"/>
    <property type="project" value="TreeGrafter"/>
</dbReference>
<keyword evidence="3" id="KW-0809">Transit peptide</keyword>
<accession>W4KNV8</accession>
<dbReference type="Proteomes" id="UP000030671">
    <property type="component" value="Unassembled WGS sequence"/>
</dbReference>
<gene>
    <name evidence="7" type="ORF">HETIRDRAFT_145456</name>
</gene>
<comment type="similarity">
    <text evidence="6">Belongs to the cytochrome c oxidase subunit 6A family.</text>
</comment>
<dbReference type="eggNOG" id="KOG3469">
    <property type="taxonomic scope" value="Eukaryota"/>
</dbReference>
<evidence type="ECO:0000256" key="5">
    <source>
        <dbReference type="ARBA" id="ARBA00023136"/>
    </source>
</evidence>
<dbReference type="InterPro" id="IPR036418">
    <property type="entry name" value="Cyt_c_oxidase_su6a_sf"/>
</dbReference>
<evidence type="ECO:0000256" key="6">
    <source>
        <dbReference type="RuleBase" id="RU004396"/>
    </source>
</evidence>
<dbReference type="KEGG" id="hir:HETIRDRAFT_145456"/>
<keyword evidence="8" id="KW-1185">Reference proteome</keyword>
<dbReference type="Pfam" id="PF02046">
    <property type="entry name" value="COX6A"/>
    <property type="match status" value="1"/>
</dbReference>
<keyword evidence="5" id="KW-0472">Membrane</keyword>
<proteinExistence type="inferred from homology"/>
<evidence type="ECO:0000313" key="7">
    <source>
        <dbReference type="EMBL" id="ETW87379.1"/>
    </source>
</evidence>
<evidence type="ECO:0000256" key="4">
    <source>
        <dbReference type="ARBA" id="ARBA00023128"/>
    </source>
</evidence>
<evidence type="ECO:0000313" key="8">
    <source>
        <dbReference type="Proteomes" id="UP000030671"/>
    </source>
</evidence>
<name>W4KNV8_HETIT</name>
<dbReference type="InParanoid" id="W4KNV8"/>
<dbReference type="GO" id="GO:0030234">
    <property type="term" value="F:enzyme regulator activity"/>
    <property type="evidence" value="ECO:0007669"/>
    <property type="project" value="TreeGrafter"/>
</dbReference>
<dbReference type="InterPro" id="IPR001349">
    <property type="entry name" value="Cyt_c_oxidase_su6a"/>
</dbReference>
<evidence type="ECO:0000256" key="1">
    <source>
        <dbReference type="ARBA" id="ARBA00004273"/>
    </source>
</evidence>
<keyword evidence="2" id="KW-0999">Mitochondrion inner membrane</keyword>
<organism evidence="7 8">
    <name type="scientific">Heterobasidion irregulare (strain TC 32-1)</name>
    <dbReference type="NCBI Taxonomy" id="747525"/>
    <lineage>
        <taxon>Eukaryota</taxon>
        <taxon>Fungi</taxon>
        <taxon>Dikarya</taxon>
        <taxon>Basidiomycota</taxon>
        <taxon>Agaricomycotina</taxon>
        <taxon>Agaricomycetes</taxon>
        <taxon>Russulales</taxon>
        <taxon>Bondarzewiaceae</taxon>
        <taxon>Heterobasidion</taxon>
        <taxon>Heterobasidion annosum species complex</taxon>
    </lineage>
</organism>
<dbReference type="OrthoDB" id="5947505at2759"/>
<dbReference type="PANTHER" id="PTHR11504">
    <property type="entry name" value="CYTOCHROME C OXIDASE POLYPEPTIDE VIA"/>
    <property type="match status" value="1"/>
</dbReference>
<dbReference type="SUPFAM" id="SSF81411">
    <property type="entry name" value="Mitochondrial cytochrome c oxidase subunit VIa"/>
    <property type="match status" value="1"/>
</dbReference>
<dbReference type="GeneID" id="20667083"/>
<evidence type="ECO:0000256" key="3">
    <source>
        <dbReference type="ARBA" id="ARBA00022946"/>
    </source>
</evidence>
<dbReference type="HOGENOM" id="CLU_122515_0_2_1"/>
<protein>
    <recommendedName>
        <fullName evidence="9">Mitochondrial cytochrome c oxidase subunit VIa</fullName>
    </recommendedName>
</protein>